<reference evidence="2" key="1">
    <citation type="submission" date="2023-09" db="UniProtKB">
        <authorList>
            <consortium name="Ensembl"/>
        </authorList>
    </citation>
    <scope>IDENTIFICATION</scope>
</reference>
<feature type="compositionally biased region" description="Low complexity" evidence="1">
    <location>
        <begin position="117"/>
        <end position="129"/>
    </location>
</feature>
<dbReference type="Ensembl" id="ENSCCNT00000004778.1">
    <property type="protein sequence ID" value="ENSCCNP00000003644.1"/>
    <property type="gene ID" value="ENSCCNG00000003885.1"/>
</dbReference>
<accession>A0A8C0W724</accession>
<feature type="region of interest" description="Disordered" evidence="1">
    <location>
        <begin position="1"/>
        <end position="32"/>
    </location>
</feature>
<evidence type="ECO:0000256" key="1">
    <source>
        <dbReference type="SAM" id="MobiDB-lite"/>
    </source>
</evidence>
<feature type="region of interest" description="Disordered" evidence="1">
    <location>
        <begin position="263"/>
        <end position="288"/>
    </location>
</feature>
<sequence>MARSPTSGGRETWNLQPTPAHGDGTAPARLPGPGSYFLFRSALGRAWDSARSLPPAGPCRGPGAPGVRANAATAPPSSPRTLRVRPLAPSAARPEGRGLRPWRPSRQAGGDRRRRGPASAAPAARPRPGYNEATRTAQSGLGAAWSCRPLLCLLPARGRGALARSAQDPCPTTRPFRSLLQGPVLPGPASRHPGLNPQASAHWVRDSRQFSEKAPLLRVRDPAGLCPTAAPTALGRAASLQGKAAPIFCQAPLGSAVSVSWPLSETPPSSRVPRQLPLASACRASRDL</sequence>
<evidence type="ECO:0000313" key="2">
    <source>
        <dbReference type="Ensembl" id="ENSCCNP00000003644.1"/>
    </source>
</evidence>
<feature type="region of interest" description="Disordered" evidence="1">
    <location>
        <begin position="52"/>
        <end position="134"/>
    </location>
</feature>
<protein>
    <submittedName>
        <fullName evidence="2">Uncharacterized protein</fullName>
    </submittedName>
</protein>
<dbReference type="AlphaFoldDB" id="A0A8C0W724"/>
<name>A0A8C0W724_CASCN</name>
<organism evidence="2">
    <name type="scientific">Castor canadensis</name>
    <name type="common">American beaver</name>
    <dbReference type="NCBI Taxonomy" id="51338"/>
    <lineage>
        <taxon>Eukaryota</taxon>
        <taxon>Metazoa</taxon>
        <taxon>Chordata</taxon>
        <taxon>Craniata</taxon>
        <taxon>Vertebrata</taxon>
        <taxon>Euteleostomi</taxon>
        <taxon>Mammalia</taxon>
        <taxon>Eutheria</taxon>
        <taxon>Euarchontoglires</taxon>
        <taxon>Glires</taxon>
        <taxon>Rodentia</taxon>
        <taxon>Castorimorpha</taxon>
        <taxon>Castoridae</taxon>
        <taxon>Castor</taxon>
    </lineage>
</organism>
<proteinExistence type="predicted"/>
<feature type="compositionally biased region" description="Polar residues" evidence="1">
    <location>
        <begin position="1"/>
        <end position="17"/>
    </location>
</feature>